<evidence type="ECO:0000313" key="7">
    <source>
        <dbReference type="EMBL" id="MFC6669787.1"/>
    </source>
</evidence>
<dbReference type="InterPro" id="IPR036584">
    <property type="entry name" value="FliS_sf"/>
</dbReference>
<dbReference type="CDD" id="cd16098">
    <property type="entry name" value="FliS"/>
    <property type="match status" value="1"/>
</dbReference>
<keyword evidence="8" id="KW-1185">Reference proteome</keyword>
<evidence type="ECO:0000256" key="5">
    <source>
        <dbReference type="ARBA" id="ARBA00023186"/>
    </source>
</evidence>
<dbReference type="InterPro" id="IPR003713">
    <property type="entry name" value="FliS"/>
</dbReference>
<dbReference type="Gene3D" id="1.20.120.340">
    <property type="entry name" value="Flagellar protein FliS"/>
    <property type="match status" value="1"/>
</dbReference>
<dbReference type="RefSeq" id="WP_379908320.1">
    <property type="nucleotide sequence ID" value="NZ_JBHSWE010000001.1"/>
</dbReference>
<dbReference type="Pfam" id="PF02561">
    <property type="entry name" value="FliS"/>
    <property type="match status" value="1"/>
</dbReference>
<dbReference type="PIRSF" id="PIRSF039090">
    <property type="entry name" value="Flis"/>
    <property type="match status" value="1"/>
</dbReference>
<evidence type="ECO:0000313" key="8">
    <source>
        <dbReference type="Proteomes" id="UP001596422"/>
    </source>
</evidence>
<dbReference type="PANTHER" id="PTHR34773">
    <property type="entry name" value="FLAGELLAR SECRETION CHAPERONE FLIS"/>
    <property type="match status" value="1"/>
</dbReference>
<proteinExistence type="inferred from homology"/>
<keyword evidence="3 6" id="KW-0963">Cytoplasm</keyword>
<keyword evidence="7" id="KW-0969">Cilium</keyword>
<keyword evidence="4 6" id="KW-1005">Bacterial flagellum biogenesis</keyword>
<evidence type="ECO:0000256" key="6">
    <source>
        <dbReference type="PIRNR" id="PIRNR039090"/>
    </source>
</evidence>
<comment type="caution">
    <text evidence="7">The sequence shown here is derived from an EMBL/GenBank/DDBJ whole genome shotgun (WGS) entry which is preliminary data.</text>
</comment>
<dbReference type="Proteomes" id="UP001596422">
    <property type="component" value="Unassembled WGS sequence"/>
</dbReference>
<evidence type="ECO:0000256" key="3">
    <source>
        <dbReference type="ARBA" id="ARBA00022490"/>
    </source>
</evidence>
<accession>A0ABW1ZX67</accession>
<keyword evidence="7" id="KW-0966">Cell projection</keyword>
<evidence type="ECO:0000256" key="1">
    <source>
        <dbReference type="ARBA" id="ARBA00004514"/>
    </source>
</evidence>
<dbReference type="SUPFAM" id="SSF101116">
    <property type="entry name" value="Flagellar export chaperone FliS"/>
    <property type="match status" value="1"/>
</dbReference>
<reference evidence="8" key="1">
    <citation type="journal article" date="2019" name="Int. J. Syst. Evol. Microbiol.">
        <title>The Global Catalogue of Microorganisms (GCM) 10K type strain sequencing project: providing services to taxonomists for standard genome sequencing and annotation.</title>
        <authorList>
            <consortium name="The Broad Institute Genomics Platform"/>
            <consortium name="The Broad Institute Genome Sequencing Center for Infectious Disease"/>
            <person name="Wu L."/>
            <person name="Ma J."/>
        </authorList>
    </citation>
    <scope>NUCLEOTIDE SEQUENCE [LARGE SCALE GENOMIC DNA]</scope>
    <source>
        <strain evidence="8">NBRC 111756</strain>
    </source>
</reference>
<keyword evidence="5" id="KW-0143">Chaperone</keyword>
<evidence type="ECO:0000256" key="2">
    <source>
        <dbReference type="ARBA" id="ARBA00008787"/>
    </source>
</evidence>
<dbReference type="EMBL" id="JBHSWE010000001">
    <property type="protein sequence ID" value="MFC6669787.1"/>
    <property type="molecule type" value="Genomic_DNA"/>
</dbReference>
<name>A0ABW1ZX67_9GAMM</name>
<comment type="subcellular location">
    <subcellularLocation>
        <location evidence="1 6">Cytoplasm</location>
        <location evidence="1 6">Cytosol</location>
    </subcellularLocation>
</comment>
<comment type="similarity">
    <text evidence="2 6">Belongs to the FliS family.</text>
</comment>
<evidence type="ECO:0000256" key="4">
    <source>
        <dbReference type="ARBA" id="ARBA00022795"/>
    </source>
</evidence>
<dbReference type="PANTHER" id="PTHR34773:SF1">
    <property type="entry name" value="FLAGELLAR SECRETION CHAPERONE FLIS"/>
    <property type="match status" value="1"/>
</dbReference>
<organism evidence="7 8">
    <name type="scientific">Marinobacterium aestuariivivens</name>
    <dbReference type="NCBI Taxonomy" id="1698799"/>
    <lineage>
        <taxon>Bacteria</taxon>
        <taxon>Pseudomonadati</taxon>
        <taxon>Pseudomonadota</taxon>
        <taxon>Gammaproteobacteria</taxon>
        <taxon>Oceanospirillales</taxon>
        <taxon>Oceanospirillaceae</taxon>
        <taxon>Marinobacterium</taxon>
    </lineage>
</organism>
<protein>
    <recommendedName>
        <fullName evidence="6">Flagellar secretion chaperone FliS</fullName>
    </recommendedName>
</protein>
<dbReference type="NCBIfam" id="TIGR00208">
    <property type="entry name" value="fliS"/>
    <property type="match status" value="1"/>
</dbReference>
<gene>
    <name evidence="7" type="primary">fliS</name>
    <name evidence="7" type="ORF">ACFQDL_06590</name>
</gene>
<keyword evidence="7" id="KW-0282">Flagellum</keyword>
<sequence length="133" mass="14540">MNINALKQYKSVDLRATVATATPHQLIAMLFNGAQEALAKAAGAIERKDIGLRTAQINRATDIVINLKGTLNLETGGEIASRLDGLYDYMVRRLAEANRDNDEVKVREVRGLLTEIADGWSQIPAAEHNVTNP</sequence>